<accession>A0AC34FGQ4</accession>
<reference evidence="2" key="1">
    <citation type="submission" date="2022-11" db="UniProtKB">
        <authorList>
            <consortium name="WormBaseParasite"/>
        </authorList>
    </citation>
    <scope>IDENTIFICATION</scope>
</reference>
<name>A0AC34FGQ4_9BILA</name>
<evidence type="ECO:0000313" key="2">
    <source>
        <dbReference type="WBParaSite" id="ES5_v2.g15983.t1"/>
    </source>
</evidence>
<sequence length="263" mass="28593">MLQKYLKISITFFLFNFCVSTGLTPCLDAAGTTYLPSATSCNNELDDAICVEIFAAADHTPGAIVIDDDCINPDMTRISLECANRCGMCCERAEASCGDSETSPIDCALNAQRCRDPAWTIVMNTYCPGTCGTCQNRTCRDYNDRCIDMITICNHIVFQEFMTLRCAQTCDKCAATTTTSTAISATIAPSTSLCSDIATNCAANARFCNNPAYFNVMTQKCPRTCNRCPGSTIISNTTTCADTYPNFLHINVDTVVDHVICVK</sequence>
<organism evidence="1 2">
    <name type="scientific">Panagrolaimus sp. ES5</name>
    <dbReference type="NCBI Taxonomy" id="591445"/>
    <lineage>
        <taxon>Eukaryota</taxon>
        <taxon>Metazoa</taxon>
        <taxon>Ecdysozoa</taxon>
        <taxon>Nematoda</taxon>
        <taxon>Chromadorea</taxon>
        <taxon>Rhabditida</taxon>
        <taxon>Tylenchina</taxon>
        <taxon>Panagrolaimomorpha</taxon>
        <taxon>Panagrolaimoidea</taxon>
        <taxon>Panagrolaimidae</taxon>
        <taxon>Panagrolaimus</taxon>
    </lineage>
</organism>
<dbReference type="WBParaSite" id="ES5_v2.g15983.t1">
    <property type="protein sequence ID" value="ES5_v2.g15983.t1"/>
    <property type="gene ID" value="ES5_v2.g15983"/>
</dbReference>
<proteinExistence type="predicted"/>
<evidence type="ECO:0000313" key="1">
    <source>
        <dbReference type="Proteomes" id="UP000887579"/>
    </source>
</evidence>
<protein>
    <submittedName>
        <fullName evidence="2">ShKT domain-containing protein</fullName>
    </submittedName>
</protein>
<dbReference type="Proteomes" id="UP000887579">
    <property type="component" value="Unplaced"/>
</dbReference>